<dbReference type="VEuPathDB" id="VectorBase:GBRI017005"/>
<dbReference type="AlphaFoldDB" id="A0A1A9WER9"/>
<evidence type="ECO:0000313" key="3">
    <source>
        <dbReference type="Proteomes" id="UP000091820"/>
    </source>
</evidence>
<keyword evidence="1" id="KW-0472">Membrane</keyword>
<accession>A0A1A9WER9</accession>
<reference evidence="3" key="1">
    <citation type="submission" date="2014-03" db="EMBL/GenBank/DDBJ databases">
        <authorList>
            <person name="Aksoy S."/>
            <person name="Warren W."/>
            <person name="Wilson R.K."/>
        </authorList>
    </citation>
    <scope>NUCLEOTIDE SEQUENCE [LARGE SCALE GENOMIC DNA]</scope>
    <source>
        <strain evidence="3">IAEA</strain>
    </source>
</reference>
<keyword evidence="1" id="KW-0812">Transmembrane</keyword>
<organism evidence="2 3">
    <name type="scientific">Glossina brevipalpis</name>
    <dbReference type="NCBI Taxonomy" id="37001"/>
    <lineage>
        <taxon>Eukaryota</taxon>
        <taxon>Metazoa</taxon>
        <taxon>Ecdysozoa</taxon>
        <taxon>Arthropoda</taxon>
        <taxon>Hexapoda</taxon>
        <taxon>Insecta</taxon>
        <taxon>Pterygota</taxon>
        <taxon>Neoptera</taxon>
        <taxon>Endopterygota</taxon>
        <taxon>Diptera</taxon>
        <taxon>Brachycera</taxon>
        <taxon>Muscomorpha</taxon>
        <taxon>Hippoboscoidea</taxon>
        <taxon>Glossinidae</taxon>
        <taxon>Glossina</taxon>
    </lineage>
</organism>
<protein>
    <submittedName>
        <fullName evidence="2">Uncharacterized protein</fullName>
    </submittedName>
</protein>
<feature type="transmembrane region" description="Helical" evidence="1">
    <location>
        <begin position="7"/>
        <end position="30"/>
    </location>
</feature>
<proteinExistence type="predicted"/>
<dbReference type="Proteomes" id="UP000091820">
    <property type="component" value="Unassembled WGS sequence"/>
</dbReference>
<keyword evidence="3" id="KW-1185">Reference proteome</keyword>
<name>A0A1A9WER9_9MUSC</name>
<keyword evidence="1" id="KW-1133">Transmembrane helix</keyword>
<dbReference type="EnsemblMetazoa" id="GBRI017005-RA">
    <property type="protein sequence ID" value="GBRI017005-PA"/>
    <property type="gene ID" value="GBRI017005"/>
</dbReference>
<sequence>MIVRGSLVVAFLISSLLFTVVWFPIILFTLCSHFCTRFSYGDQKMSQRKPFYIVFTDLTYEEIHPPYCLWGLNDFLNTKTRNLNDFVKH</sequence>
<evidence type="ECO:0000313" key="2">
    <source>
        <dbReference type="EnsemblMetazoa" id="GBRI017005-PA"/>
    </source>
</evidence>
<evidence type="ECO:0000256" key="1">
    <source>
        <dbReference type="SAM" id="Phobius"/>
    </source>
</evidence>
<reference evidence="2" key="2">
    <citation type="submission" date="2020-05" db="UniProtKB">
        <authorList>
            <consortium name="EnsemblMetazoa"/>
        </authorList>
    </citation>
    <scope>IDENTIFICATION</scope>
    <source>
        <strain evidence="2">IAEA</strain>
    </source>
</reference>